<dbReference type="SUPFAM" id="SSF54534">
    <property type="entry name" value="FKBP-like"/>
    <property type="match status" value="1"/>
</dbReference>
<sequence>MKTESEKLSPTRVKLTVEVPFDELKPAVEAAITKIADQVQIPGFRKGKVPSKLVEQRFGRPAIMQEAVNDSLPDFYQKAAAEAEIKPVGRPEVEVVEVPGLDGSEEGNLLFTVEQDVRPEIALPEFSTYEVEIEEPEVDEDAVEVRLTELRERFGTLVGVDRPAQDGDFVSLDMVATIEDEEIESVEGVSYQIGEGNMLEGLDEALVGLSAEETTTFESALAGGDRAGETAQVKVTAQSVKVRELPEADDEFAEMASEFDTIDELKDDLKKQAAADAEGNRVALARNALLEKLLEELEIPVPEQLVEDEITSHLENEGKEAGDPHGEEIREDTEKAVRAQFLLDEINGTREVQVDQNDLMSYMTQLSAQYGIEPNQLLQMLAQSGQLEQIFSEVQRSKALDVVLAEVVVKNASGEVLDLGLKGAEDEDAEGETSEEEPAEKKAPAKKAPAKKPAAKKAPAKKAAASKDEADEAAEEKAPAKKAPAKKPAAKKAPAKKAAASKDEAAEATETE</sequence>
<dbReference type="OrthoDB" id="9767721at2"/>
<dbReference type="GO" id="GO:0043335">
    <property type="term" value="P:protein unfolding"/>
    <property type="evidence" value="ECO:0007669"/>
    <property type="project" value="TreeGrafter"/>
</dbReference>
<feature type="domain" description="Trigger factor ribosome-binding bacterial" evidence="14">
    <location>
        <begin position="1"/>
        <end position="150"/>
    </location>
</feature>
<dbReference type="InterPro" id="IPR027304">
    <property type="entry name" value="Trigger_fact/SurA_dom_sf"/>
</dbReference>
<comment type="domain">
    <text evidence="11">Consists of 3 domains; the N-terminus binds the ribosome, the middle domain has PPIase activity, while the C-terminus has intrinsic chaperone activity on its own.</text>
</comment>
<dbReference type="EMBL" id="CP023564">
    <property type="protein sequence ID" value="ATG55437.1"/>
    <property type="molecule type" value="Genomic_DNA"/>
</dbReference>
<keyword evidence="11" id="KW-0963">Cytoplasm</keyword>
<evidence type="ECO:0000256" key="3">
    <source>
        <dbReference type="ARBA" id="ARBA00013194"/>
    </source>
</evidence>
<dbReference type="GO" id="GO:0044183">
    <property type="term" value="F:protein folding chaperone"/>
    <property type="evidence" value="ECO:0007669"/>
    <property type="project" value="TreeGrafter"/>
</dbReference>
<evidence type="ECO:0000313" key="16">
    <source>
        <dbReference type="EMBL" id="ATG55437.1"/>
    </source>
</evidence>
<dbReference type="EC" id="5.2.1.8" evidence="3 11"/>
<proteinExistence type="inferred from homology"/>
<comment type="catalytic activity">
    <reaction evidence="1 11">
        <text>[protein]-peptidylproline (omega=180) = [protein]-peptidylproline (omega=0)</text>
        <dbReference type="Rhea" id="RHEA:16237"/>
        <dbReference type="Rhea" id="RHEA-COMP:10747"/>
        <dbReference type="Rhea" id="RHEA-COMP:10748"/>
        <dbReference type="ChEBI" id="CHEBI:83833"/>
        <dbReference type="ChEBI" id="CHEBI:83834"/>
        <dbReference type="EC" id="5.2.1.8"/>
    </reaction>
</comment>
<dbReference type="InterPro" id="IPR036611">
    <property type="entry name" value="Trigger_fac_ribosome-bd_sf"/>
</dbReference>
<evidence type="ECO:0000256" key="6">
    <source>
        <dbReference type="ARBA" id="ARBA00023110"/>
    </source>
</evidence>
<feature type="compositionally biased region" description="Basic residues" evidence="12">
    <location>
        <begin position="483"/>
        <end position="495"/>
    </location>
</feature>
<dbReference type="Proteomes" id="UP000217889">
    <property type="component" value="Chromosome"/>
</dbReference>
<dbReference type="Pfam" id="PF05698">
    <property type="entry name" value="Trigger_C"/>
    <property type="match status" value="1"/>
</dbReference>
<gene>
    <name evidence="11" type="primary">tig</name>
    <name evidence="16" type="ORF">CFK41_12165</name>
</gene>
<protein>
    <recommendedName>
        <fullName evidence="4 11">Trigger factor</fullName>
        <shortName evidence="11">TF</shortName>
        <ecNumber evidence="3 11">5.2.1.8</ecNumber>
    </recommendedName>
    <alternativeName>
        <fullName evidence="10 11">PPIase</fullName>
    </alternativeName>
</protein>
<dbReference type="Gene3D" id="3.10.50.40">
    <property type="match status" value="1"/>
</dbReference>
<dbReference type="InterPro" id="IPR001179">
    <property type="entry name" value="PPIase_FKBP_dom"/>
</dbReference>
<dbReference type="InterPro" id="IPR046357">
    <property type="entry name" value="PPIase_dom_sf"/>
</dbReference>
<feature type="region of interest" description="Disordered" evidence="12">
    <location>
        <begin position="420"/>
        <end position="512"/>
    </location>
</feature>
<feature type="compositionally biased region" description="Acidic residues" evidence="12">
    <location>
        <begin position="425"/>
        <end position="438"/>
    </location>
</feature>
<keyword evidence="17" id="KW-1185">Reference proteome</keyword>
<keyword evidence="8 11" id="KW-0413">Isomerase</keyword>
<organism evidence="16 17">
    <name type="scientific">Brachybacterium ginsengisoli</name>
    <dbReference type="NCBI Taxonomy" id="1331682"/>
    <lineage>
        <taxon>Bacteria</taxon>
        <taxon>Bacillati</taxon>
        <taxon>Actinomycetota</taxon>
        <taxon>Actinomycetes</taxon>
        <taxon>Micrococcales</taxon>
        <taxon>Dermabacteraceae</taxon>
        <taxon>Brachybacterium</taxon>
    </lineage>
</organism>
<dbReference type="GO" id="GO:0015031">
    <property type="term" value="P:protein transport"/>
    <property type="evidence" value="ECO:0007669"/>
    <property type="project" value="UniProtKB-UniRule"/>
</dbReference>
<evidence type="ECO:0000256" key="7">
    <source>
        <dbReference type="ARBA" id="ARBA00023186"/>
    </source>
</evidence>
<name>A0A291GZ00_9MICO</name>
<comment type="function">
    <text evidence="11">Involved in protein export. Acts as a chaperone by maintaining the newly synthesized protein in an open conformation. Functions as a peptidyl-prolyl cis-trans isomerase.</text>
</comment>
<dbReference type="HAMAP" id="MF_00303">
    <property type="entry name" value="Trigger_factor_Tig"/>
    <property type="match status" value="1"/>
</dbReference>
<feature type="domain" description="Trigger factor C-terminal" evidence="15">
    <location>
        <begin position="261"/>
        <end position="404"/>
    </location>
</feature>
<dbReference type="GO" id="GO:0003755">
    <property type="term" value="F:peptidyl-prolyl cis-trans isomerase activity"/>
    <property type="evidence" value="ECO:0007669"/>
    <property type="project" value="UniProtKB-UniRule"/>
</dbReference>
<evidence type="ECO:0000256" key="12">
    <source>
        <dbReference type="SAM" id="MobiDB-lite"/>
    </source>
</evidence>
<dbReference type="Pfam" id="PF05697">
    <property type="entry name" value="Trigger_N"/>
    <property type="match status" value="1"/>
</dbReference>
<dbReference type="PANTHER" id="PTHR30560:SF3">
    <property type="entry name" value="TRIGGER FACTOR-LIKE PROTEIN TIG, CHLOROPLASTIC"/>
    <property type="match status" value="1"/>
</dbReference>
<dbReference type="InterPro" id="IPR008880">
    <property type="entry name" value="Trigger_fac_C"/>
</dbReference>
<keyword evidence="7 11" id="KW-0143">Chaperone</keyword>
<dbReference type="GO" id="GO:0043022">
    <property type="term" value="F:ribosome binding"/>
    <property type="evidence" value="ECO:0007669"/>
    <property type="project" value="TreeGrafter"/>
</dbReference>
<keyword evidence="9 11" id="KW-0131">Cell cycle</keyword>
<dbReference type="SUPFAM" id="SSF102735">
    <property type="entry name" value="Trigger factor ribosome-binding domain"/>
    <property type="match status" value="1"/>
</dbReference>
<dbReference type="Pfam" id="PF00254">
    <property type="entry name" value="FKBP_C"/>
    <property type="match status" value="1"/>
</dbReference>
<evidence type="ECO:0000259" key="13">
    <source>
        <dbReference type="Pfam" id="PF00254"/>
    </source>
</evidence>
<evidence type="ECO:0000256" key="8">
    <source>
        <dbReference type="ARBA" id="ARBA00023235"/>
    </source>
</evidence>
<evidence type="ECO:0000256" key="1">
    <source>
        <dbReference type="ARBA" id="ARBA00000971"/>
    </source>
</evidence>
<evidence type="ECO:0000259" key="15">
    <source>
        <dbReference type="Pfam" id="PF05698"/>
    </source>
</evidence>
<dbReference type="Gene3D" id="1.10.3120.10">
    <property type="entry name" value="Trigger factor, C-terminal domain"/>
    <property type="match status" value="1"/>
</dbReference>
<dbReference type="InterPro" id="IPR008881">
    <property type="entry name" value="Trigger_fac_ribosome-bd_bac"/>
</dbReference>
<keyword evidence="5 11" id="KW-0132">Cell division</keyword>
<reference evidence="16 17" key="1">
    <citation type="journal article" date="2014" name="Int. J. Syst. Evol. Microbiol.">
        <title>Brachybacterium ginsengisoli sp. nov., isolated from soil of a ginseng field.</title>
        <authorList>
            <person name="Hoang V.A."/>
            <person name="Kim Y.J."/>
            <person name="Nguyen N.L."/>
            <person name="Yang D.C."/>
        </authorList>
    </citation>
    <scope>NUCLEOTIDE SEQUENCE [LARGE SCALE GENOMIC DNA]</scope>
    <source>
        <strain evidence="16 17">DCY80</strain>
    </source>
</reference>
<evidence type="ECO:0000313" key="17">
    <source>
        <dbReference type="Proteomes" id="UP000217889"/>
    </source>
</evidence>
<feature type="compositionally biased region" description="Basic residues" evidence="12">
    <location>
        <begin position="444"/>
        <end position="460"/>
    </location>
</feature>
<accession>A0A291GZ00</accession>
<evidence type="ECO:0000256" key="5">
    <source>
        <dbReference type="ARBA" id="ARBA00022618"/>
    </source>
</evidence>
<dbReference type="AlphaFoldDB" id="A0A291GZ00"/>
<dbReference type="NCBIfam" id="TIGR00115">
    <property type="entry name" value="tig"/>
    <property type="match status" value="1"/>
</dbReference>
<dbReference type="RefSeq" id="WP_096799898.1">
    <property type="nucleotide sequence ID" value="NZ_CP023564.1"/>
</dbReference>
<dbReference type="GO" id="GO:0051301">
    <property type="term" value="P:cell division"/>
    <property type="evidence" value="ECO:0007669"/>
    <property type="project" value="UniProtKB-KW"/>
</dbReference>
<evidence type="ECO:0000256" key="9">
    <source>
        <dbReference type="ARBA" id="ARBA00023306"/>
    </source>
</evidence>
<dbReference type="GO" id="GO:0051083">
    <property type="term" value="P:'de novo' cotranslational protein folding"/>
    <property type="evidence" value="ECO:0007669"/>
    <property type="project" value="TreeGrafter"/>
</dbReference>
<dbReference type="PANTHER" id="PTHR30560">
    <property type="entry name" value="TRIGGER FACTOR CHAPERONE AND PEPTIDYL-PROLYL CIS/TRANS ISOMERASE"/>
    <property type="match status" value="1"/>
</dbReference>
<evidence type="ECO:0000256" key="4">
    <source>
        <dbReference type="ARBA" id="ARBA00016902"/>
    </source>
</evidence>
<comment type="similarity">
    <text evidence="2 11">Belongs to the FKBP-type PPIase family. Tig subfamily.</text>
</comment>
<evidence type="ECO:0000259" key="14">
    <source>
        <dbReference type="Pfam" id="PF05697"/>
    </source>
</evidence>
<dbReference type="InterPro" id="IPR037041">
    <property type="entry name" value="Trigger_fac_C_sf"/>
</dbReference>
<comment type="subcellular location">
    <subcellularLocation>
        <location evidence="11">Cytoplasm</location>
    </subcellularLocation>
    <text evidence="11">About half TF is bound to the ribosome near the polypeptide exit tunnel while the other half is free in the cytoplasm.</text>
</comment>
<dbReference type="KEGG" id="bgg:CFK41_12165"/>
<feature type="domain" description="PPIase FKBP-type" evidence="13">
    <location>
        <begin position="162"/>
        <end position="217"/>
    </location>
</feature>
<dbReference type="Gene3D" id="3.30.70.1050">
    <property type="entry name" value="Trigger factor ribosome-binding domain"/>
    <property type="match status" value="1"/>
</dbReference>
<evidence type="ECO:0000256" key="10">
    <source>
        <dbReference type="ARBA" id="ARBA00029986"/>
    </source>
</evidence>
<dbReference type="GO" id="GO:0005737">
    <property type="term" value="C:cytoplasm"/>
    <property type="evidence" value="ECO:0007669"/>
    <property type="project" value="UniProtKB-SubCell"/>
</dbReference>
<evidence type="ECO:0000256" key="11">
    <source>
        <dbReference type="HAMAP-Rule" id="MF_00303"/>
    </source>
</evidence>
<keyword evidence="6 11" id="KW-0697">Rotamase</keyword>
<dbReference type="SUPFAM" id="SSF109998">
    <property type="entry name" value="Triger factor/SurA peptide-binding domain-like"/>
    <property type="match status" value="1"/>
</dbReference>
<evidence type="ECO:0000256" key="2">
    <source>
        <dbReference type="ARBA" id="ARBA00005464"/>
    </source>
</evidence>
<dbReference type="InterPro" id="IPR005215">
    <property type="entry name" value="Trig_fac"/>
</dbReference>